<dbReference type="AlphaFoldDB" id="A0A1X0XWA6"/>
<feature type="active site" description="Proton acceptor" evidence="13">
    <location>
        <position position="443"/>
    </location>
</feature>
<dbReference type="InterPro" id="IPR023753">
    <property type="entry name" value="FAD/NAD-binding_dom"/>
</dbReference>
<reference evidence="19 20" key="1">
    <citation type="submission" date="2017-03" db="EMBL/GenBank/DDBJ databases">
        <title>Genome sequence of Geothermobacter sp. EPR-M, Deep-Sea Iron Reducer.</title>
        <authorList>
            <person name="Tully B."/>
            <person name="Savalia P."/>
            <person name="Abuyen K."/>
            <person name="Baughan C."/>
            <person name="Romero E."/>
            <person name="Ronkowski C."/>
            <person name="Torres B."/>
            <person name="Tremblay J."/>
            <person name="Trujillo A."/>
            <person name="Tyler M."/>
            <person name="Perez-Rodriguez I."/>
            <person name="Amend J."/>
        </authorList>
    </citation>
    <scope>NUCLEOTIDE SEQUENCE [LARGE SCALE GENOMIC DNA]</scope>
    <source>
        <strain evidence="19 20">EPR-M</strain>
    </source>
</reference>
<evidence type="ECO:0000313" key="19">
    <source>
        <dbReference type="EMBL" id="ORJ57164.1"/>
    </source>
</evidence>
<comment type="subcellular location">
    <subcellularLocation>
        <location evidence="1">Cytoplasm</location>
    </subcellularLocation>
</comment>
<evidence type="ECO:0000259" key="18">
    <source>
        <dbReference type="Pfam" id="PF07992"/>
    </source>
</evidence>
<evidence type="ECO:0000259" key="17">
    <source>
        <dbReference type="Pfam" id="PF02852"/>
    </source>
</evidence>
<evidence type="ECO:0000256" key="10">
    <source>
        <dbReference type="ARBA" id="ARBA00023157"/>
    </source>
</evidence>
<dbReference type="PRINTS" id="PR00368">
    <property type="entry name" value="FADPNR"/>
</dbReference>
<dbReference type="EC" id="1.8.1.4" evidence="3 16"/>
<evidence type="ECO:0000256" key="14">
    <source>
        <dbReference type="PIRSR" id="PIRSR000350-3"/>
    </source>
</evidence>
<dbReference type="InterPro" id="IPR004099">
    <property type="entry name" value="Pyr_nucl-diS_OxRdtase_dimer"/>
</dbReference>
<feature type="domain" description="FAD/NAD(P)-binding" evidence="18">
    <location>
        <begin position="6"/>
        <end position="325"/>
    </location>
</feature>
<evidence type="ECO:0000256" key="11">
    <source>
        <dbReference type="ARBA" id="ARBA00023284"/>
    </source>
</evidence>
<dbReference type="Pfam" id="PF07992">
    <property type="entry name" value="Pyr_redox_2"/>
    <property type="match status" value="1"/>
</dbReference>
<proteinExistence type="inferred from homology"/>
<keyword evidence="7 14" id="KW-0274">FAD</keyword>
<dbReference type="Proteomes" id="UP000193136">
    <property type="component" value="Unassembled WGS sequence"/>
</dbReference>
<dbReference type="InterPro" id="IPR050151">
    <property type="entry name" value="Class-I_Pyr_Nuc-Dis_Oxidored"/>
</dbReference>
<protein>
    <recommendedName>
        <fullName evidence="4 16">Dihydrolipoyl dehydrogenase</fullName>
        <ecNumber evidence="3 16">1.8.1.4</ecNumber>
    </recommendedName>
</protein>
<evidence type="ECO:0000256" key="1">
    <source>
        <dbReference type="ARBA" id="ARBA00004496"/>
    </source>
</evidence>
<keyword evidence="10" id="KW-1015">Disulfide bond</keyword>
<evidence type="ECO:0000256" key="3">
    <source>
        <dbReference type="ARBA" id="ARBA00012608"/>
    </source>
</evidence>
<evidence type="ECO:0000256" key="15">
    <source>
        <dbReference type="PIRSR" id="PIRSR000350-4"/>
    </source>
</evidence>
<dbReference type="NCBIfam" id="TIGR01350">
    <property type="entry name" value="lipoamide_DH"/>
    <property type="match status" value="1"/>
</dbReference>
<evidence type="ECO:0000256" key="4">
    <source>
        <dbReference type="ARBA" id="ARBA00016961"/>
    </source>
</evidence>
<dbReference type="PROSITE" id="PS00076">
    <property type="entry name" value="PYRIDINE_REDOX_1"/>
    <property type="match status" value="1"/>
</dbReference>
<keyword evidence="9 14" id="KW-0520">NAD</keyword>
<evidence type="ECO:0000256" key="9">
    <source>
        <dbReference type="ARBA" id="ARBA00023027"/>
    </source>
</evidence>
<evidence type="ECO:0000256" key="12">
    <source>
        <dbReference type="ARBA" id="ARBA00049187"/>
    </source>
</evidence>
<comment type="similarity">
    <text evidence="2 16">Belongs to the class-I pyridine nucleotide-disulfide oxidoreductase family.</text>
</comment>
<dbReference type="InterPro" id="IPR036188">
    <property type="entry name" value="FAD/NAD-bd_sf"/>
</dbReference>
<dbReference type="GO" id="GO:0005737">
    <property type="term" value="C:cytoplasm"/>
    <property type="evidence" value="ECO:0007669"/>
    <property type="project" value="UniProtKB-SubCell"/>
</dbReference>
<evidence type="ECO:0000256" key="13">
    <source>
        <dbReference type="PIRSR" id="PIRSR000350-2"/>
    </source>
</evidence>
<evidence type="ECO:0000256" key="2">
    <source>
        <dbReference type="ARBA" id="ARBA00007532"/>
    </source>
</evidence>
<keyword evidence="14" id="KW-0547">Nucleotide-binding</keyword>
<feature type="binding site" evidence="14">
    <location>
        <position position="115"/>
    </location>
    <ligand>
        <name>FAD</name>
        <dbReference type="ChEBI" id="CHEBI:57692"/>
    </ligand>
</feature>
<name>A0A1X0XWA6_9BACT</name>
<sequence>MHEQKFDLIVVGGGPGGYVAAIRGSQLGLKTALVEAEHLGGICLNWGCIPTKALLRSAEAFRTLKNARRYGLKAADISVDLNEVVKRSRRIASRLQKGVGFLLKKNAVTLIEGTGTIAAPGLLQVEKEGQSRELRGRHIILATGARPLQPGGLESDGQQVWTYKEAMTPDQIPQRLLVIGAGAIGLEFASFYNDLGTEVTVVEALSQILPAGDTEISTLLTRELQRKGIAIRTDCRVQTIDRQPDAVTVGINSQGETEQFSFDRVLLAIGVVGNVENLGLENTKVQVERGVIRVNQWLQTDEPGIYAIGDVTGAPCLAHKASHEGVICVEKIAGVKTVRPLKREQIPYCTYSHPQVANVGLTEAQARERGPVRVGKFPFTANGKAIALGETEGLIKTVFDADSGRLLGAHMIGAEVTEMLQGFGIALNLEAGEQELSHTIFAHPTLSEMMHESVLAAFEKAIHI</sequence>
<dbReference type="RefSeq" id="WP_085011480.1">
    <property type="nucleotide sequence ID" value="NZ_NAAD01000021.1"/>
</dbReference>
<feature type="disulfide bond" description="Redox-active" evidence="15">
    <location>
        <begin position="43"/>
        <end position="48"/>
    </location>
</feature>
<feature type="binding site" evidence="14">
    <location>
        <begin position="180"/>
        <end position="187"/>
    </location>
    <ligand>
        <name>NAD(+)</name>
        <dbReference type="ChEBI" id="CHEBI:57540"/>
    </ligand>
</feature>
<dbReference type="STRING" id="1969733.B5V00_14025"/>
<evidence type="ECO:0000256" key="16">
    <source>
        <dbReference type="RuleBase" id="RU003692"/>
    </source>
</evidence>
<dbReference type="PANTHER" id="PTHR22912">
    <property type="entry name" value="DISULFIDE OXIDOREDUCTASE"/>
    <property type="match status" value="1"/>
</dbReference>
<evidence type="ECO:0000256" key="8">
    <source>
        <dbReference type="ARBA" id="ARBA00023002"/>
    </source>
</evidence>
<dbReference type="PANTHER" id="PTHR22912:SF217">
    <property type="entry name" value="DIHYDROLIPOYL DEHYDROGENASE"/>
    <property type="match status" value="1"/>
</dbReference>
<evidence type="ECO:0000313" key="20">
    <source>
        <dbReference type="Proteomes" id="UP000193136"/>
    </source>
</evidence>
<evidence type="ECO:0000256" key="5">
    <source>
        <dbReference type="ARBA" id="ARBA00022490"/>
    </source>
</evidence>
<feature type="binding site" evidence="14">
    <location>
        <position position="203"/>
    </location>
    <ligand>
        <name>NAD(+)</name>
        <dbReference type="ChEBI" id="CHEBI:57540"/>
    </ligand>
</feature>
<dbReference type="FunFam" id="3.30.390.30:FF:000001">
    <property type="entry name" value="Dihydrolipoyl dehydrogenase"/>
    <property type="match status" value="1"/>
</dbReference>
<dbReference type="InterPro" id="IPR001100">
    <property type="entry name" value="Pyr_nuc-diS_OxRdtase"/>
</dbReference>
<feature type="domain" description="Pyridine nucleotide-disulphide oxidoreductase dimerisation" evidence="17">
    <location>
        <begin position="346"/>
        <end position="453"/>
    </location>
</feature>
<keyword evidence="20" id="KW-1185">Reference proteome</keyword>
<keyword evidence="5" id="KW-0963">Cytoplasm</keyword>
<dbReference type="GO" id="GO:0050660">
    <property type="term" value="F:flavin adenine dinucleotide binding"/>
    <property type="evidence" value="ECO:0007669"/>
    <property type="project" value="InterPro"/>
</dbReference>
<comment type="catalytic activity">
    <reaction evidence="12 16">
        <text>N(6)-[(R)-dihydrolipoyl]-L-lysyl-[protein] + NAD(+) = N(6)-[(R)-lipoyl]-L-lysyl-[protein] + NADH + H(+)</text>
        <dbReference type="Rhea" id="RHEA:15045"/>
        <dbReference type="Rhea" id="RHEA-COMP:10474"/>
        <dbReference type="Rhea" id="RHEA-COMP:10475"/>
        <dbReference type="ChEBI" id="CHEBI:15378"/>
        <dbReference type="ChEBI" id="CHEBI:57540"/>
        <dbReference type="ChEBI" id="CHEBI:57945"/>
        <dbReference type="ChEBI" id="CHEBI:83099"/>
        <dbReference type="ChEBI" id="CHEBI:83100"/>
        <dbReference type="EC" id="1.8.1.4"/>
    </reaction>
</comment>
<comment type="caution">
    <text evidence="19">The sequence shown here is derived from an EMBL/GenBank/DDBJ whole genome shotgun (WGS) entry which is preliminary data.</text>
</comment>
<dbReference type="GO" id="GO:0004148">
    <property type="term" value="F:dihydrolipoyl dehydrogenase (NADH) activity"/>
    <property type="evidence" value="ECO:0007669"/>
    <property type="project" value="UniProtKB-EC"/>
</dbReference>
<feature type="binding site" evidence="14">
    <location>
        <position position="310"/>
    </location>
    <ligand>
        <name>FAD</name>
        <dbReference type="ChEBI" id="CHEBI:57692"/>
    </ligand>
</feature>
<dbReference type="Gene3D" id="3.50.50.60">
    <property type="entry name" value="FAD/NAD(P)-binding domain"/>
    <property type="match status" value="2"/>
</dbReference>
<organism evidence="19 20">
    <name type="scientific">Geothermobacter hydrogeniphilus</name>
    <dbReference type="NCBI Taxonomy" id="1969733"/>
    <lineage>
        <taxon>Bacteria</taxon>
        <taxon>Pseudomonadati</taxon>
        <taxon>Thermodesulfobacteriota</taxon>
        <taxon>Desulfuromonadia</taxon>
        <taxon>Desulfuromonadales</taxon>
        <taxon>Geothermobacteraceae</taxon>
        <taxon>Geothermobacter</taxon>
    </lineage>
</organism>
<accession>A0A1X0XWA6</accession>
<dbReference type="SUPFAM" id="SSF55424">
    <property type="entry name" value="FAD/NAD-linked reductases, dimerisation (C-terminal) domain"/>
    <property type="match status" value="1"/>
</dbReference>
<dbReference type="InterPro" id="IPR016156">
    <property type="entry name" value="FAD/NAD-linked_Rdtase_dimer_sf"/>
</dbReference>
<comment type="miscellaneous">
    <text evidence="16">The active site is a redox-active disulfide bond.</text>
</comment>
<evidence type="ECO:0000256" key="7">
    <source>
        <dbReference type="ARBA" id="ARBA00022827"/>
    </source>
</evidence>
<dbReference type="InterPro" id="IPR012999">
    <property type="entry name" value="Pyr_OxRdtase_I_AS"/>
</dbReference>
<dbReference type="PIRSF" id="PIRSF000350">
    <property type="entry name" value="Mercury_reductase_MerA"/>
    <property type="match status" value="1"/>
</dbReference>
<evidence type="ECO:0000256" key="6">
    <source>
        <dbReference type="ARBA" id="ARBA00022630"/>
    </source>
</evidence>
<gene>
    <name evidence="19" type="ORF">B5V00_14025</name>
</gene>
<dbReference type="OrthoDB" id="9786429at2"/>
<dbReference type="SUPFAM" id="SSF51905">
    <property type="entry name" value="FAD/NAD(P)-binding domain"/>
    <property type="match status" value="1"/>
</dbReference>
<comment type="cofactor">
    <cofactor evidence="14 16">
        <name>FAD</name>
        <dbReference type="ChEBI" id="CHEBI:57692"/>
    </cofactor>
    <text evidence="14 16">Binds 1 FAD per subunit.</text>
</comment>
<keyword evidence="6 16" id="KW-0285">Flavoprotein</keyword>
<dbReference type="EMBL" id="NAAD01000021">
    <property type="protein sequence ID" value="ORJ57164.1"/>
    <property type="molecule type" value="Genomic_DNA"/>
</dbReference>
<dbReference type="PRINTS" id="PR00411">
    <property type="entry name" value="PNDRDTASEI"/>
</dbReference>
<dbReference type="GO" id="GO:0006103">
    <property type="term" value="P:2-oxoglutarate metabolic process"/>
    <property type="evidence" value="ECO:0007669"/>
    <property type="project" value="TreeGrafter"/>
</dbReference>
<feature type="binding site" evidence="14">
    <location>
        <position position="270"/>
    </location>
    <ligand>
        <name>NAD(+)</name>
        <dbReference type="ChEBI" id="CHEBI:57540"/>
    </ligand>
</feature>
<feature type="binding site" evidence="14">
    <location>
        <position position="52"/>
    </location>
    <ligand>
        <name>FAD</name>
        <dbReference type="ChEBI" id="CHEBI:57692"/>
    </ligand>
</feature>
<dbReference type="Gene3D" id="3.30.390.30">
    <property type="match status" value="1"/>
</dbReference>
<dbReference type="InterPro" id="IPR006258">
    <property type="entry name" value="Lipoamide_DH"/>
</dbReference>
<keyword evidence="11 16" id="KW-0676">Redox-active center</keyword>
<dbReference type="Pfam" id="PF02852">
    <property type="entry name" value="Pyr_redox_dim"/>
    <property type="match status" value="1"/>
</dbReference>
<keyword evidence="8 16" id="KW-0560">Oxidoreductase</keyword>